<dbReference type="Pfam" id="PF00046">
    <property type="entry name" value="Homeodomain"/>
    <property type="match status" value="2"/>
</dbReference>
<keyword evidence="5" id="KW-0805">Transcription regulation</keyword>
<dbReference type="PRINTS" id="PR00025">
    <property type="entry name" value="ANTENNAPEDIA"/>
</dbReference>
<feature type="compositionally biased region" description="Low complexity" evidence="13">
    <location>
        <begin position="355"/>
        <end position="366"/>
    </location>
</feature>
<organism evidence="15 16">
    <name type="scientific">Galemys pyrenaicus</name>
    <name type="common">Iberian desman</name>
    <name type="synonym">Pyrenean desman</name>
    <dbReference type="NCBI Taxonomy" id="202257"/>
    <lineage>
        <taxon>Eukaryota</taxon>
        <taxon>Metazoa</taxon>
        <taxon>Chordata</taxon>
        <taxon>Craniata</taxon>
        <taxon>Vertebrata</taxon>
        <taxon>Euteleostomi</taxon>
        <taxon>Mammalia</taxon>
        <taxon>Eutheria</taxon>
        <taxon>Laurasiatheria</taxon>
        <taxon>Eulipotyphla</taxon>
        <taxon>Talpidae</taxon>
        <taxon>Galemys</taxon>
    </lineage>
</organism>
<keyword evidence="9 10" id="KW-0539">Nucleus</keyword>
<evidence type="ECO:0000256" key="12">
    <source>
        <dbReference type="RuleBase" id="RU004442"/>
    </source>
</evidence>
<dbReference type="EMBL" id="JAGFMF010011636">
    <property type="protein sequence ID" value="KAG8518308.1"/>
    <property type="molecule type" value="Genomic_DNA"/>
</dbReference>
<dbReference type="FunFam" id="1.10.10.60:FF:000055">
    <property type="entry name" value="Homeobox protein Hox-A5"/>
    <property type="match status" value="1"/>
</dbReference>
<keyword evidence="8" id="KW-0804">Transcription</keyword>
<dbReference type="AlphaFoldDB" id="A0A8J6ACQ9"/>
<feature type="region of interest" description="Disordered" evidence="13">
    <location>
        <begin position="348"/>
        <end position="421"/>
    </location>
</feature>
<evidence type="ECO:0000256" key="3">
    <source>
        <dbReference type="ARBA" id="ARBA00009107"/>
    </source>
</evidence>
<dbReference type="InterPro" id="IPR050296">
    <property type="entry name" value="Antp_homeobox"/>
</dbReference>
<dbReference type="CDD" id="cd00086">
    <property type="entry name" value="homeodomain"/>
    <property type="match status" value="2"/>
</dbReference>
<dbReference type="InterPro" id="IPR001356">
    <property type="entry name" value="HD"/>
</dbReference>
<evidence type="ECO:0000259" key="14">
    <source>
        <dbReference type="PROSITE" id="PS50071"/>
    </source>
</evidence>
<evidence type="ECO:0000256" key="5">
    <source>
        <dbReference type="ARBA" id="ARBA00023015"/>
    </source>
</evidence>
<evidence type="ECO:0000256" key="2">
    <source>
        <dbReference type="ARBA" id="ARBA00004123"/>
    </source>
</evidence>
<evidence type="ECO:0000256" key="8">
    <source>
        <dbReference type="ARBA" id="ARBA00023163"/>
    </source>
</evidence>
<evidence type="ECO:0000256" key="1">
    <source>
        <dbReference type="ARBA" id="ARBA00003263"/>
    </source>
</evidence>
<dbReference type="SUPFAM" id="SSF46689">
    <property type="entry name" value="Homeodomain-like"/>
    <property type="match status" value="2"/>
</dbReference>
<evidence type="ECO:0000256" key="11">
    <source>
        <dbReference type="RuleBase" id="RU000682"/>
    </source>
</evidence>
<feature type="compositionally biased region" description="Basic and acidic residues" evidence="13">
    <location>
        <begin position="219"/>
        <end position="236"/>
    </location>
</feature>
<reference evidence="15" key="1">
    <citation type="journal article" date="2021" name="Evol. Appl.">
        <title>The genome of the Pyrenean desman and the effects of bottlenecks and inbreeding on the genomic landscape of an endangered species.</title>
        <authorList>
            <person name="Escoda L."/>
            <person name="Castresana J."/>
        </authorList>
    </citation>
    <scope>NUCLEOTIDE SEQUENCE</scope>
    <source>
        <strain evidence="15">IBE-C5619</strain>
    </source>
</reference>
<dbReference type="GO" id="GO:0005634">
    <property type="term" value="C:nucleus"/>
    <property type="evidence" value="ECO:0007669"/>
    <property type="project" value="UniProtKB-SubCell"/>
</dbReference>
<feature type="region of interest" description="Disordered" evidence="13">
    <location>
        <begin position="202"/>
        <end position="239"/>
    </location>
</feature>
<feature type="DNA-binding region" description="Homeobox" evidence="10">
    <location>
        <begin position="436"/>
        <end position="495"/>
    </location>
</feature>
<accession>A0A8J6ACQ9</accession>
<dbReference type="InterPro" id="IPR001827">
    <property type="entry name" value="Homeobox_Antennapedia_CS"/>
</dbReference>
<comment type="subcellular location">
    <subcellularLocation>
        <location evidence="2 10 11">Nucleus</location>
    </subcellularLocation>
</comment>
<keyword evidence="16" id="KW-1185">Reference proteome</keyword>
<dbReference type="SMART" id="SM00389">
    <property type="entry name" value="HOX"/>
    <property type="match status" value="2"/>
</dbReference>
<dbReference type="PANTHER" id="PTHR45659:SF1">
    <property type="entry name" value="HOMEOBOX PROTEIN HOX-C6"/>
    <property type="match status" value="1"/>
</dbReference>
<evidence type="ECO:0000313" key="15">
    <source>
        <dbReference type="EMBL" id="KAG8518308.1"/>
    </source>
</evidence>
<dbReference type="PANTHER" id="PTHR45659">
    <property type="entry name" value="HOMEOBOX PROTEIN HOX"/>
    <property type="match status" value="1"/>
</dbReference>
<protein>
    <submittedName>
        <fullName evidence="15">Homeobox protein Hox-C6</fullName>
    </submittedName>
</protein>
<dbReference type="InterPro" id="IPR017970">
    <property type="entry name" value="Homeobox_CS"/>
</dbReference>
<dbReference type="OrthoDB" id="6159439at2759"/>
<dbReference type="FunFam" id="1.10.10.60:FF:000879">
    <property type="match status" value="1"/>
</dbReference>
<dbReference type="InterPro" id="IPR009057">
    <property type="entry name" value="Homeodomain-like_sf"/>
</dbReference>
<feature type="DNA-binding region" description="Homeobox" evidence="10">
    <location>
        <begin position="141"/>
        <end position="200"/>
    </location>
</feature>
<evidence type="ECO:0000256" key="4">
    <source>
        <dbReference type="ARBA" id="ARBA00022473"/>
    </source>
</evidence>
<evidence type="ECO:0000313" key="16">
    <source>
        <dbReference type="Proteomes" id="UP000700334"/>
    </source>
</evidence>
<feature type="domain" description="Homeobox" evidence="14">
    <location>
        <begin position="139"/>
        <end position="199"/>
    </location>
</feature>
<feature type="compositionally biased region" description="Basic and acidic residues" evidence="13">
    <location>
        <begin position="388"/>
        <end position="403"/>
    </location>
</feature>
<dbReference type="GO" id="GO:0000978">
    <property type="term" value="F:RNA polymerase II cis-regulatory region sequence-specific DNA binding"/>
    <property type="evidence" value="ECO:0007669"/>
    <property type="project" value="TreeGrafter"/>
</dbReference>
<comment type="caution">
    <text evidence="15">The sequence shown here is derived from an EMBL/GenBank/DDBJ whole genome shotgun (WGS) entry which is preliminary data.</text>
</comment>
<dbReference type="InterPro" id="IPR020479">
    <property type="entry name" value="HD_metazoa"/>
</dbReference>
<gene>
    <name evidence="15" type="ORF">J0S82_002409</name>
</gene>
<dbReference type="Gene3D" id="1.10.10.60">
    <property type="entry name" value="Homeodomain-like"/>
    <property type="match status" value="2"/>
</dbReference>
<dbReference type="PROSITE" id="PS00032">
    <property type="entry name" value="ANTENNAPEDIA"/>
    <property type="match status" value="2"/>
</dbReference>
<dbReference type="GO" id="GO:0000981">
    <property type="term" value="F:DNA-binding transcription factor activity, RNA polymerase II-specific"/>
    <property type="evidence" value="ECO:0007669"/>
    <property type="project" value="InterPro"/>
</dbReference>
<evidence type="ECO:0000256" key="10">
    <source>
        <dbReference type="PROSITE-ProRule" id="PRU00108"/>
    </source>
</evidence>
<dbReference type="PRINTS" id="PR00024">
    <property type="entry name" value="HOMEOBOX"/>
</dbReference>
<name>A0A8J6ACQ9_GALPY</name>
<feature type="domain" description="Homeobox" evidence="14">
    <location>
        <begin position="434"/>
        <end position="494"/>
    </location>
</feature>
<evidence type="ECO:0000256" key="7">
    <source>
        <dbReference type="ARBA" id="ARBA00023155"/>
    </source>
</evidence>
<dbReference type="PROSITE" id="PS00027">
    <property type="entry name" value="HOMEOBOX_1"/>
    <property type="match status" value="2"/>
</dbReference>
<dbReference type="InterPro" id="IPR017995">
    <property type="entry name" value="Homeobox_antennapedia"/>
</dbReference>
<dbReference type="PROSITE" id="PS50071">
    <property type="entry name" value="HOMEOBOX_2"/>
    <property type="match status" value="2"/>
</dbReference>
<keyword evidence="7 10" id="KW-0371">Homeobox</keyword>
<proteinExistence type="inferred from homology"/>
<keyword evidence="6 10" id="KW-0238">DNA-binding</keyword>
<keyword evidence="4" id="KW-0217">Developmental protein</keyword>
<comment type="function">
    <text evidence="1">Sequence-specific transcription factor which is part of a developmental regulatory system that provides cells with specific positional identities on the anterior-posterior axis.</text>
</comment>
<sequence>MNSYFTNPSLSCHLAGGQDVLPNVALNSTAYDPVRHFSTYGAAVAQNRIYSTPFYSPQENVVFSSSRGPYDYGSNSFYQEKDMLSNCRQNTLGHNTQTSIAQDFSSEQGRTAPQDQKASIQIYPWMQRMNSHSGVGYGADRRRGRQIYSRYQTLELEKEFHFNRYLTRRRRIEIANALCLTERQIKIWFQNRRMKWKKESNLTSTLSGGGGGASADSLGGKEEKREETEEEKQKEAHRIKKEISPPINCALWRTKNPSTSKSHKSPLIKKGAEIFFWALPAMSSYVANSFYKQSPNIPAYNMQTCGNYGSASEVQASRYCYGGLDLSITFPPPAPSNSLHGVDMAANPRAHPDRPACSAAAAPGHALGRDEAAPLNPGMYSQKAARPALEERAKSSGEIKEEQAQTGQPAALSQPPAPPQIYPWMTKLHMSHETDGKRSRTSYTRYQTLELEKEFHFNRYLTRRRRIEIANNLCLNERQIKIWFQNRRMKWKKDSKMKSKEAL</sequence>
<evidence type="ECO:0000256" key="6">
    <source>
        <dbReference type="ARBA" id="ARBA00023125"/>
    </source>
</evidence>
<comment type="similarity">
    <text evidence="3 12">Belongs to the Antp homeobox family.</text>
</comment>
<evidence type="ECO:0000256" key="13">
    <source>
        <dbReference type="SAM" id="MobiDB-lite"/>
    </source>
</evidence>
<evidence type="ECO:0000256" key="9">
    <source>
        <dbReference type="ARBA" id="ARBA00023242"/>
    </source>
</evidence>
<dbReference type="GO" id="GO:0009952">
    <property type="term" value="P:anterior/posterior pattern specification"/>
    <property type="evidence" value="ECO:0007669"/>
    <property type="project" value="TreeGrafter"/>
</dbReference>
<dbReference type="Proteomes" id="UP000700334">
    <property type="component" value="Unassembled WGS sequence"/>
</dbReference>